<protein>
    <submittedName>
        <fullName evidence="1">Uncharacterized protein</fullName>
    </submittedName>
</protein>
<dbReference type="EMBL" id="MK500390">
    <property type="protein sequence ID" value="QBK88489.1"/>
    <property type="molecule type" value="Genomic_DNA"/>
</dbReference>
<organism evidence="1">
    <name type="scientific">Mimivirus LCMiAC01</name>
    <dbReference type="NCBI Taxonomy" id="2506608"/>
    <lineage>
        <taxon>Viruses</taxon>
        <taxon>Varidnaviria</taxon>
        <taxon>Bamfordvirae</taxon>
        <taxon>Nucleocytoviricota</taxon>
        <taxon>Megaviricetes</taxon>
        <taxon>Imitervirales</taxon>
        <taxon>Mimiviridae</taxon>
        <taxon>Klosneuvirinae</taxon>
    </lineage>
</organism>
<sequence length="252" mass="30159">MNIFTKGLSAPKYGKSVNGRQCLGPCYESNKWTIHPLTLEYITNKNYPFCPTAPWTDPKNKDKIFIQDRCHKPSKDVDDIAIQMNVIIPEITFTHEHFLKIYYKIYSFENATSWISKYKHKPILTKLRILECAWKAYGNTLSILTNDLVIIYIDIIKKYWMKYIYKSIGKYVNVETKKIYFNKPTNANNKYKVEKINFIIKKLVTNNNIYKILYKYITDNIDKWDDIEYYNKTILNYIIEYFKIKIKEIIDK</sequence>
<name>A0A481YZA5_9VIRU</name>
<evidence type="ECO:0000313" key="1">
    <source>
        <dbReference type="EMBL" id="QBK88489.1"/>
    </source>
</evidence>
<accession>A0A481YZA5</accession>
<reference evidence="1" key="1">
    <citation type="journal article" date="2019" name="MBio">
        <title>Virus Genomes from Deep Sea Sediments Expand the Ocean Megavirome and Support Independent Origins of Viral Gigantism.</title>
        <authorList>
            <person name="Backstrom D."/>
            <person name="Yutin N."/>
            <person name="Jorgensen S.L."/>
            <person name="Dharamshi J."/>
            <person name="Homa F."/>
            <person name="Zaremba-Niedwiedzka K."/>
            <person name="Spang A."/>
            <person name="Wolf Y.I."/>
            <person name="Koonin E.V."/>
            <person name="Ettema T.J."/>
        </authorList>
    </citation>
    <scope>NUCLEOTIDE SEQUENCE</scope>
</reference>
<gene>
    <name evidence="1" type="ORF">LCMiAC01_01660</name>
</gene>
<proteinExistence type="predicted"/>